<evidence type="ECO:0000313" key="1">
    <source>
        <dbReference type="EMBL" id="SVC84268.1"/>
    </source>
</evidence>
<reference evidence="1" key="1">
    <citation type="submission" date="2018-05" db="EMBL/GenBank/DDBJ databases">
        <authorList>
            <person name="Lanie J.A."/>
            <person name="Ng W.-L."/>
            <person name="Kazmierczak K.M."/>
            <person name="Andrzejewski T.M."/>
            <person name="Davidsen T.M."/>
            <person name="Wayne K.J."/>
            <person name="Tettelin H."/>
            <person name="Glass J.I."/>
            <person name="Rusch D."/>
            <person name="Podicherti R."/>
            <person name="Tsui H.-C.T."/>
            <person name="Winkler M.E."/>
        </authorList>
    </citation>
    <scope>NUCLEOTIDE SEQUENCE</scope>
</reference>
<proteinExistence type="predicted"/>
<name>A0A382QH31_9ZZZZ</name>
<accession>A0A382QH31</accession>
<gene>
    <name evidence="1" type="ORF">METZ01_LOCUS337122</name>
</gene>
<feature type="non-terminal residue" evidence="1">
    <location>
        <position position="177"/>
    </location>
</feature>
<sequence length="177" mass="20488">VNEKRIIFHVEGGIGKNIMATAVAKAIKKKHPDRDIITIGSWPAIWFNHPDVERFYALGNTPYIFEDYIRDKDTLIYKQEPYHHHGYINKQVHCIEAWCDLLGVEYNGEKPDIYLTHSESEMARMQFGSSDKPIFVFQTNGGGTPPNQQHPMSWVRDAPLPTVLKMLEPFMEKYNLI</sequence>
<protein>
    <submittedName>
        <fullName evidence="1">Uncharacterized protein</fullName>
    </submittedName>
</protein>
<feature type="non-terminal residue" evidence="1">
    <location>
        <position position="1"/>
    </location>
</feature>
<dbReference type="AlphaFoldDB" id="A0A382QH31"/>
<dbReference type="EMBL" id="UINC01114152">
    <property type="protein sequence ID" value="SVC84268.1"/>
    <property type="molecule type" value="Genomic_DNA"/>
</dbReference>
<dbReference type="SUPFAM" id="SSF53756">
    <property type="entry name" value="UDP-Glycosyltransferase/glycogen phosphorylase"/>
    <property type="match status" value="1"/>
</dbReference>
<organism evidence="1">
    <name type="scientific">marine metagenome</name>
    <dbReference type="NCBI Taxonomy" id="408172"/>
    <lineage>
        <taxon>unclassified sequences</taxon>
        <taxon>metagenomes</taxon>
        <taxon>ecological metagenomes</taxon>
    </lineage>
</organism>